<evidence type="ECO:0000256" key="2">
    <source>
        <dbReference type="ARBA" id="ARBA00023125"/>
    </source>
</evidence>
<dbReference type="PROSITE" id="PS50977">
    <property type="entry name" value="HTH_TETR_2"/>
    <property type="match status" value="1"/>
</dbReference>
<dbReference type="Gene3D" id="1.10.10.60">
    <property type="entry name" value="Homeodomain-like"/>
    <property type="match status" value="1"/>
</dbReference>
<dbReference type="EMBL" id="CP135444">
    <property type="protein sequence ID" value="WRY35468.1"/>
    <property type="molecule type" value="Genomic_DNA"/>
</dbReference>
<evidence type="ECO:0000313" key="8">
    <source>
        <dbReference type="Proteomes" id="UP001623290"/>
    </source>
</evidence>
<evidence type="ECO:0000256" key="3">
    <source>
        <dbReference type="ARBA" id="ARBA00023163"/>
    </source>
</evidence>
<evidence type="ECO:0000256" key="4">
    <source>
        <dbReference type="PROSITE-ProRule" id="PRU00335"/>
    </source>
</evidence>
<keyword evidence="7" id="KW-0614">Plasmid</keyword>
<dbReference type="InterPro" id="IPR036271">
    <property type="entry name" value="Tet_transcr_reg_TetR-rel_C_sf"/>
</dbReference>
<keyword evidence="3" id="KW-0804">Transcription</keyword>
<dbReference type="RefSeq" id="WP_330647240.1">
    <property type="nucleotide sequence ID" value="NZ_CP135444.1"/>
</dbReference>
<name>A0ABZ1E535_9RHOB</name>
<reference evidence="7 8" key="1">
    <citation type="submission" date="2023-09" db="EMBL/GenBank/DDBJ databases">
        <title>Thioclava shenzhenensis sp. nov., a multidrug resistant bacteria-antagonizing species isolated from coastal seawater.</title>
        <authorList>
            <person name="Long M."/>
        </authorList>
    </citation>
    <scope>NUCLEOTIDE SEQUENCE [LARGE SCALE GENOMIC DNA]</scope>
    <source>
        <strain evidence="7 8">FTW29</strain>
        <plasmid evidence="7 8">unnamed1</plasmid>
    </source>
</reference>
<organism evidence="7 8">
    <name type="scientific">Thioclava litoralis</name>
    <dbReference type="NCBI Taxonomy" id="3076557"/>
    <lineage>
        <taxon>Bacteria</taxon>
        <taxon>Pseudomonadati</taxon>
        <taxon>Pseudomonadota</taxon>
        <taxon>Alphaproteobacteria</taxon>
        <taxon>Rhodobacterales</taxon>
        <taxon>Paracoccaceae</taxon>
        <taxon>Thioclava</taxon>
    </lineage>
</organism>
<dbReference type="Pfam" id="PF16925">
    <property type="entry name" value="TetR_C_13"/>
    <property type="match status" value="1"/>
</dbReference>
<evidence type="ECO:0000259" key="6">
    <source>
        <dbReference type="PROSITE" id="PS50977"/>
    </source>
</evidence>
<evidence type="ECO:0000256" key="5">
    <source>
        <dbReference type="SAM" id="MobiDB-lite"/>
    </source>
</evidence>
<feature type="domain" description="HTH tetR-type" evidence="6">
    <location>
        <begin position="20"/>
        <end position="80"/>
    </location>
</feature>
<dbReference type="InterPro" id="IPR011075">
    <property type="entry name" value="TetR_C"/>
</dbReference>
<protein>
    <submittedName>
        <fullName evidence="7">TetR/AcrR family transcriptional regulator</fullName>
    </submittedName>
</protein>
<dbReference type="PRINTS" id="PR00455">
    <property type="entry name" value="HTHTETR"/>
</dbReference>
<dbReference type="Proteomes" id="UP001623290">
    <property type="component" value="Plasmid unnamed1"/>
</dbReference>
<geneLocation type="plasmid" evidence="7 8">
    <name>unnamed1</name>
</geneLocation>
<dbReference type="InterPro" id="IPR023772">
    <property type="entry name" value="DNA-bd_HTH_TetR-type_CS"/>
</dbReference>
<gene>
    <name evidence="7" type="ORF">RPE78_14540</name>
</gene>
<keyword evidence="8" id="KW-1185">Reference proteome</keyword>
<evidence type="ECO:0000313" key="7">
    <source>
        <dbReference type="EMBL" id="WRY35468.1"/>
    </source>
</evidence>
<dbReference type="Gene3D" id="1.10.357.10">
    <property type="entry name" value="Tetracycline Repressor, domain 2"/>
    <property type="match status" value="1"/>
</dbReference>
<dbReference type="InterPro" id="IPR001647">
    <property type="entry name" value="HTH_TetR"/>
</dbReference>
<accession>A0ABZ1E535</accession>
<evidence type="ECO:0000256" key="1">
    <source>
        <dbReference type="ARBA" id="ARBA00023015"/>
    </source>
</evidence>
<feature type="region of interest" description="Disordered" evidence="5">
    <location>
        <begin position="1"/>
        <end position="21"/>
    </location>
</feature>
<dbReference type="SUPFAM" id="SSF48498">
    <property type="entry name" value="Tetracyclin repressor-like, C-terminal domain"/>
    <property type="match status" value="1"/>
</dbReference>
<keyword evidence="2 4" id="KW-0238">DNA-binding</keyword>
<sequence>MTDSTAQTPHSKRGPGRPREFDLPQVLDQAVLVFREKGYNATSIGDLCQATGLTSGSLYKAFKDKLGIFLAALDHYLTARNTALTARMAQGQTGRDQLRAFISVYVDASQGREGRTGCMVISALTEITTFDERMALPVLKAYERLEATLLKIFDAGRADGSLTLTTDPRITARLLLYTLQGMRLAGKIGYAEGDPADPIDTLLQLFA</sequence>
<dbReference type="Pfam" id="PF00440">
    <property type="entry name" value="TetR_N"/>
    <property type="match status" value="1"/>
</dbReference>
<proteinExistence type="predicted"/>
<keyword evidence="1" id="KW-0805">Transcription regulation</keyword>
<dbReference type="PANTHER" id="PTHR47506">
    <property type="entry name" value="TRANSCRIPTIONAL REGULATORY PROTEIN"/>
    <property type="match status" value="1"/>
</dbReference>
<feature type="DNA-binding region" description="H-T-H motif" evidence="4">
    <location>
        <begin position="43"/>
        <end position="62"/>
    </location>
</feature>
<dbReference type="PROSITE" id="PS01081">
    <property type="entry name" value="HTH_TETR_1"/>
    <property type="match status" value="1"/>
</dbReference>
<dbReference type="SUPFAM" id="SSF46689">
    <property type="entry name" value="Homeodomain-like"/>
    <property type="match status" value="1"/>
</dbReference>
<dbReference type="InterPro" id="IPR009057">
    <property type="entry name" value="Homeodomain-like_sf"/>
</dbReference>
<dbReference type="PANTHER" id="PTHR47506:SF10">
    <property type="entry name" value="TRANSCRIPTIONAL REGULATORY PROTEIN"/>
    <property type="match status" value="1"/>
</dbReference>